<proteinExistence type="predicted"/>
<comment type="catalytic activity">
    <reaction evidence="11">
        <text>L-lysyl(27)-[histone H3] + 3 S-adenosyl-L-methionine = N(6),N(6),N(6)-trimethyl-L-lysyl(27)-[histone H3] + 3 S-adenosyl-L-homocysteine + 3 H(+)</text>
        <dbReference type="Rhea" id="RHEA:60292"/>
        <dbReference type="Rhea" id="RHEA-COMP:15535"/>
        <dbReference type="Rhea" id="RHEA-COMP:15548"/>
        <dbReference type="ChEBI" id="CHEBI:15378"/>
        <dbReference type="ChEBI" id="CHEBI:29969"/>
        <dbReference type="ChEBI" id="CHEBI:57856"/>
        <dbReference type="ChEBI" id="CHEBI:59789"/>
        <dbReference type="ChEBI" id="CHEBI:61961"/>
        <dbReference type="EC" id="2.1.1.356"/>
    </reaction>
</comment>
<evidence type="ECO:0000256" key="10">
    <source>
        <dbReference type="ARBA" id="ARBA00023242"/>
    </source>
</evidence>
<evidence type="ECO:0000256" key="9">
    <source>
        <dbReference type="ARBA" id="ARBA00023163"/>
    </source>
</evidence>
<dbReference type="InterPro" id="IPR001005">
    <property type="entry name" value="SANT/Myb"/>
</dbReference>
<dbReference type="EMBL" id="OZ035840">
    <property type="protein sequence ID" value="CAL1587710.1"/>
    <property type="molecule type" value="Genomic_DNA"/>
</dbReference>
<dbReference type="CDD" id="cd00167">
    <property type="entry name" value="SANT"/>
    <property type="match status" value="1"/>
</dbReference>
<dbReference type="PROSITE" id="PS50280">
    <property type="entry name" value="SET"/>
    <property type="match status" value="1"/>
</dbReference>
<keyword evidence="5" id="KW-0808">Transferase</keyword>
<protein>
    <recommendedName>
        <fullName evidence="2">[histone H3]-lysine(27) N-trimethyltransferase</fullName>
        <ecNumber evidence="2">2.1.1.356</ecNumber>
    </recommendedName>
</protein>
<dbReference type="Pfam" id="PF11616">
    <property type="entry name" value="EZH2_WD-Binding"/>
    <property type="match status" value="1"/>
</dbReference>
<dbReference type="PANTHER" id="PTHR45747">
    <property type="entry name" value="HISTONE-LYSINE N-METHYLTRANSFERASE E(Z)"/>
    <property type="match status" value="1"/>
</dbReference>
<evidence type="ECO:0000256" key="7">
    <source>
        <dbReference type="ARBA" id="ARBA00022853"/>
    </source>
</evidence>
<evidence type="ECO:0000256" key="8">
    <source>
        <dbReference type="ARBA" id="ARBA00023015"/>
    </source>
</evidence>
<evidence type="ECO:0000313" key="16">
    <source>
        <dbReference type="Proteomes" id="UP001497482"/>
    </source>
</evidence>
<dbReference type="Pfam" id="PF21358">
    <property type="entry name" value="Ezh2_MCSS"/>
    <property type="match status" value="1"/>
</dbReference>
<feature type="domain" description="SET" evidence="13">
    <location>
        <begin position="570"/>
        <end position="924"/>
    </location>
</feature>
<feature type="region of interest" description="Disordered" evidence="12">
    <location>
        <begin position="176"/>
        <end position="201"/>
    </location>
</feature>
<sequence length="943" mass="105843">MRLRQLKRLKKAEQVKNQYMTNRKKIEEQTNVLNTEWTKLRIQAIPMSSTPGALPSKKVCSVDFGFRSFKPQSVPLRPLSTVAAIPFMYSWSPLQHNFMVEDETFLHNIPYMGDEVLEQDEAFLEELIDNYDGVHGDREGGFISDEVFKELVEALSQYPEEEEEEVAPAAETVMKREDERVLRSSSAPDSDDSRATVAFSRRKRRSTAEARDVSSCSSIPSDSIFTAIASMFPYKGSTQELKEKYRDLLEPSTRVKLPPLCTPSLDGPYAKSVQREQSLHSFHTLFCRRCFKYDCFLHPFHATANVYKRKSKEIRMQTEPCGEECFLLQKGAKEFVEQNMLRSQRSRKRKKAPRPTGHSCPGPSCEEGKDGDSDHETTSSSEANSRSQTPTKLRVGEDSEPEPRGCVLEWSGAEESLFRVLHGTYFNNFCSIARLIGSKNCKEVYEFAAKEALIHRVPLEESDISPQKKKRKHRLWAKIQLKKDNASNQAYNYQPCDHPDHPCDSSCPCIMTQNFCEKFCQCESECQNRFPGCRCKTQCNTKQCPCYLAVRECDPDLCLTCGAAEHWDNKHLLLAPSDVAGWGTFIKEGVQKNEFISEYCGELISQDEADRRGRIYDKYMSSFLFNLNNGKSSLSLLRCPLHLLFTSSTPPLHILCTSSTPLHILYTSSAPPLHLLYTSSAPPLPLLCTSSAHPLHLHCTSSAPPLHLLYTSSAPPSVPALYLLYTSSAPPLHLPLHLLCTSSVPCTLYPACTPLHLLCTSSIPPLHILCTSSAPPLHLLCTSSAPPLNLLYTSSAPPLHLLYTSSAHPLHLLCTSSAPPLHLLCTSSVPALYLLYTSSAPPLHLLCTSSAPPLHLLYTSSAPPLHLLYFVVDATRKGNKIRFANHSVNPNCYAKVVMVNGDHRIGIFAKRAILQGEELFFDYRYSQADALKYVGIERELEMN</sequence>
<name>A0AAV2KFN9_KNICA</name>
<evidence type="ECO:0000256" key="3">
    <source>
        <dbReference type="ARBA" id="ARBA00022491"/>
    </source>
</evidence>
<dbReference type="GO" id="GO:0140951">
    <property type="term" value="F:histone H3K27 trimethyltransferase activity"/>
    <property type="evidence" value="ECO:0007669"/>
    <property type="project" value="UniProtKB-EC"/>
</dbReference>
<dbReference type="PANTHER" id="PTHR45747:SF20">
    <property type="entry name" value="[HISTONE H3]-LYSINE(27) N-TRIMETHYLTRANSFERASE"/>
    <property type="match status" value="1"/>
</dbReference>
<keyword evidence="16" id="KW-1185">Reference proteome</keyword>
<keyword evidence="4" id="KW-0489">Methyltransferase</keyword>
<dbReference type="AlphaFoldDB" id="A0AAV2KFN9"/>
<dbReference type="InterPro" id="IPR041355">
    <property type="entry name" value="Pre-SET_CXC"/>
</dbReference>
<dbReference type="EC" id="2.1.1.356" evidence="2"/>
<gene>
    <name evidence="15" type="ORF">KC01_LOCUS17644</name>
</gene>
<dbReference type="GO" id="GO:0032259">
    <property type="term" value="P:methylation"/>
    <property type="evidence" value="ECO:0007669"/>
    <property type="project" value="UniProtKB-KW"/>
</dbReference>
<dbReference type="Pfam" id="PF18264">
    <property type="entry name" value="preSET_CXC"/>
    <property type="match status" value="1"/>
</dbReference>
<evidence type="ECO:0000256" key="5">
    <source>
        <dbReference type="ARBA" id="ARBA00022679"/>
    </source>
</evidence>
<keyword evidence="6" id="KW-0949">S-adenosyl-L-methionine</keyword>
<dbReference type="InterPro" id="IPR001214">
    <property type="entry name" value="SET_dom"/>
</dbReference>
<feature type="compositionally biased region" description="Polar residues" evidence="12">
    <location>
        <begin position="378"/>
        <end position="391"/>
    </location>
</feature>
<dbReference type="InterPro" id="IPR046341">
    <property type="entry name" value="SET_dom_sf"/>
</dbReference>
<accession>A0AAV2KFN9</accession>
<dbReference type="InterPro" id="IPR026489">
    <property type="entry name" value="CXC_dom"/>
</dbReference>
<dbReference type="GO" id="GO:0003682">
    <property type="term" value="F:chromatin binding"/>
    <property type="evidence" value="ECO:0007669"/>
    <property type="project" value="TreeGrafter"/>
</dbReference>
<dbReference type="Gene3D" id="2.170.270.10">
    <property type="entry name" value="SET domain"/>
    <property type="match status" value="2"/>
</dbReference>
<feature type="region of interest" description="Disordered" evidence="12">
    <location>
        <begin position="338"/>
        <end position="404"/>
    </location>
</feature>
<dbReference type="InterPro" id="IPR021654">
    <property type="entry name" value="EZH1/EZH2"/>
</dbReference>
<dbReference type="InterPro" id="IPR033467">
    <property type="entry name" value="Tesmin/TSO1-like_CXC"/>
</dbReference>
<dbReference type="SUPFAM" id="SSF82199">
    <property type="entry name" value="SET domain"/>
    <property type="match status" value="1"/>
</dbReference>
<evidence type="ECO:0000256" key="1">
    <source>
        <dbReference type="ARBA" id="ARBA00004123"/>
    </source>
</evidence>
<dbReference type="InterPro" id="IPR045318">
    <property type="entry name" value="EZH1/2-like"/>
</dbReference>
<dbReference type="SMART" id="SM01114">
    <property type="entry name" value="CXC"/>
    <property type="match status" value="1"/>
</dbReference>
<dbReference type="SMART" id="SM00317">
    <property type="entry name" value="SET"/>
    <property type="match status" value="1"/>
</dbReference>
<evidence type="ECO:0000256" key="6">
    <source>
        <dbReference type="ARBA" id="ARBA00022691"/>
    </source>
</evidence>
<keyword evidence="7" id="KW-0156">Chromatin regulator</keyword>
<keyword evidence="10" id="KW-0539">Nucleus</keyword>
<dbReference type="Pfam" id="PF00856">
    <property type="entry name" value="SET"/>
    <property type="match status" value="1"/>
</dbReference>
<feature type="compositionally biased region" description="Basic and acidic residues" evidence="12">
    <location>
        <begin position="394"/>
        <end position="403"/>
    </location>
</feature>
<dbReference type="InterPro" id="IPR048358">
    <property type="entry name" value="EZH1/2_MCSS"/>
</dbReference>
<reference evidence="15 16" key="1">
    <citation type="submission" date="2024-04" db="EMBL/GenBank/DDBJ databases">
        <authorList>
            <person name="Waldvogel A.-M."/>
            <person name="Schoenle A."/>
        </authorList>
    </citation>
    <scope>NUCLEOTIDE SEQUENCE [LARGE SCALE GENOMIC DNA]</scope>
</reference>
<evidence type="ECO:0000256" key="11">
    <source>
        <dbReference type="ARBA" id="ARBA00048568"/>
    </source>
</evidence>
<keyword evidence="3" id="KW-0678">Repressor</keyword>
<evidence type="ECO:0000256" key="2">
    <source>
        <dbReference type="ARBA" id="ARBA00012186"/>
    </source>
</evidence>
<evidence type="ECO:0000256" key="4">
    <source>
        <dbReference type="ARBA" id="ARBA00022603"/>
    </source>
</evidence>
<keyword evidence="9" id="KW-0804">Transcription</keyword>
<feature type="compositionally biased region" description="Basic residues" evidence="12">
    <location>
        <begin position="344"/>
        <end position="353"/>
    </location>
</feature>
<dbReference type="InterPro" id="IPR041343">
    <property type="entry name" value="PRC2_HTH_1"/>
</dbReference>
<dbReference type="GO" id="GO:0031507">
    <property type="term" value="P:heterochromatin formation"/>
    <property type="evidence" value="ECO:0007669"/>
    <property type="project" value="TreeGrafter"/>
</dbReference>
<dbReference type="PROSITE" id="PS51633">
    <property type="entry name" value="CXC"/>
    <property type="match status" value="1"/>
</dbReference>
<keyword evidence="8" id="KW-0805">Transcription regulation</keyword>
<feature type="compositionally biased region" description="Basic and acidic residues" evidence="12">
    <location>
        <begin position="366"/>
        <end position="377"/>
    </location>
</feature>
<evidence type="ECO:0000259" key="14">
    <source>
        <dbReference type="PROSITE" id="PS51633"/>
    </source>
</evidence>
<evidence type="ECO:0000256" key="12">
    <source>
        <dbReference type="SAM" id="MobiDB-lite"/>
    </source>
</evidence>
<comment type="subcellular location">
    <subcellularLocation>
        <location evidence="1">Nucleus</location>
    </subcellularLocation>
</comment>
<evidence type="ECO:0000259" key="13">
    <source>
        <dbReference type="PROSITE" id="PS50280"/>
    </source>
</evidence>
<dbReference type="Proteomes" id="UP001497482">
    <property type="component" value="Chromosome 18"/>
</dbReference>
<evidence type="ECO:0000313" key="15">
    <source>
        <dbReference type="EMBL" id="CAL1587710.1"/>
    </source>
</evidence>
<feature type="domain" description="CXC" evidence="14">
    <location>
        <begin position="476"/>
        <end position="578"/>
    </location>
</feature>
<organism evidence="15 16">
    <name type="scientific">Knipowitschia caucasica</name>
    <name type="common">Caucasian dwarf goby</name>
    <name type="synonym">Pomatoschistus caucasicus</name>
    <dbReference type="NCBI Taxonomy" id="637954"/>
    <lineage>
        <taxon>Eukaryota</taxon>
        <taxon>Metazoa</taxon>
        <taxon>Chordata</taxon>
        <taxon>Craniata</taxon>
        <taxon>Vertebrata</taxon>
        <taxon>Euteleostomi</taxon>
        <taxon>Actinopterygii</taxon>
        <taxon>Neopterygii</taxon>
        <taxon>Teleostei</taxon>
        <taxon>Neoteleostei</taxon>
        <taxon>Acanthomorphata</taxon>
        <taxon>Gobiaria</taxon>
        <taxon>Gobiiformes</taxon>
        <taxon>Gobioidei</taxon>
        <taxon>Gobiidae</taxon>
        <taxon>Gobiinae</taxon>
        <taxon>Knipowitschia</taxon>
    </lineage>
</organism>
<dbReference type="GO" id="GO:0035098">
    <property type="term" value="C:ESC/E(Z) complex"/>
    <property type="evidence" value="ECO:0007669"/>
    <property type="project" value="TreeGrafter"/>
</dbReference>
<dbReference type="SMART" id="SM00717">
    <property type="entry name" value="SANT"/>
    <property type="match status" value="2"/>
</dbReference>
<dbReference type="Pfam" id="PF18118">
    <property type="entry name" value="PRC2_HTH_1"/>
    <property type="match status" value="1"/>
</dbReference>